<evidence type="ECO:0008006" key="3">
    <source>
        <dbReference type="Google" id="ProtNLM"/>
    </source>
</evidence>
<accession>A0A2K4ZEB8</accession>
<keyword evidence="2" id="KW-1185">Reference proteome</keyword>
<dbReference type="Gene3D" id="3.90.1150.30">
    <property type="match status" value="1"/>
</dbReference>
<dbReference type="EMBL" id="OFSM01000006">
    <property type="protein sequence ID" value="SOY28801.1"/>
    <property type="molecule type" value="Genomic_DNA"/>
</dbReference>
<organism evidence="1 2">
    <name type="scientific">Acetatifactor muris</name>
    <dbReference type="NCBI Taxonomy" id="879566"/>
    <lineage>
        <taxon>Bacteria</taxon>
        <taxon>Bacillati</taxon>
        <taxon>Bacillota</taxon>
        <taxon>Clostridia</taxon>
        <taxon>Lachnospirales</taxon>
        <taxon>Lachnospiraceae</taxon>
        <taxon>Acetatifactor</taxon>
    </lineage>
</organism>
<evidence type="ECO:0000313" key="2">
    <source>
        <dbReference type="Proteomes" id="UP000236311"/>
    </source>
</evidence>
<name>A0A2K4ZEB8_9FIRM</name>
<reference evidence="1 2" key="1">
    <citation type="submission" date="2018-01" db="EMBL/GenBank/DDBJ databases">
        <authorList>
            <person name="Gaut B.S."/>
            <person name="Morton B.R."/>
            <person name="Clegg M.T."/>
            <person name="Duvall M.R."/>
        </authorList>
    </citation>
    <scope>NUCLEOTIDE SEQUENCE [LARGE SCALE GENOMIC DNA]</scope>
    <source>
        <strain evidence="1">GP69</strain>
    </source>
</reference>
<dbReference type="SUPFAM" id="SSF142906">
    <property type="entry name" value="YjbR-like"/>
    <property type="match status" value="1"/>
</dbReference>
<dbReference type="InterPro" id="IPR038056">
    <property type="entry name" value="YjbR-like_sf"/>
</dbReference>
<dbReference type="RefSeq" id="WP_103238869.1">
    <property type="nucleotide sequence ID" value="NZ_JANJZD010000006.1"/>
</dbReference>
<dbReference type="AlphaFoldDB" id="A0A2K4ZEB8"/>
<dbReference type="InterPro" id="IPR058532">
    <property type="entry name" value="YjbR/MT2646/Rv2570-like"/>
</dbReference>
<dbReference type="PANTHER" id="PTHR35145:SF1">
    <property type="entry name" value="CYTOPLASMIC PROTEIN"/>
    <property type="match status" value="1"/>
</dbReference>
<dbReference type="Pfam" id="PF04237">
    <property type="entry name" value="YjbR"/>
    <property type="match status" value="1"/>
</dbReference>
<sequence length="163" mass="18996">MRYTWIDDYLLQKRAVTKDLKKEWNWIRYQIGGKMFAAICLDQNDRPYYINLKLEPAEGEFLRSQYPDIIPGYYSDKAHWNSVNPDGEVPDELLMDLLDKSYHLVLAGFGKKKQREILGITCCGTECATKVWLATKDPNLSQETFDSSIQERMKRLPGSSFKM</sequence>
<protein>
    <recommendedName>
        <fullName evidence="3">MmcQ/YjbR family DNA-binding protein</fullName>
    </recommendedName>
</protein>
<proteinExistence type="predicted"/>
<dbReference type="PANTHER" id="PTHR35145">
    <property type="entry name" value="CYTOPLASMIC PROTEIN-RELATED"/>
    <property type="match status" value="1"/>
</dbReference>
<dbReference type="InterPro" id="IPR007351">
    <property type="entry name" value="YjbR"/>
</dbReference>
<dbReference type="OrthoDB" id="9789813at2"/>
<dbReference type="Proteomes" id="UP000236311">
    <property type="component" value="Unassembled WGS sequence"/>
</dbReference>
<evidence type="ECO:0000313" key="1">
    <source>
        <dbReference type="EMBL" id="SOY28801.1"/>
    </source>
</evidence>
<gene>
    <name evidence="1" type="ORF">AMURIS_01514</name>
</gene>